<dbReference type="RefSeq" id="WP_100424703.1">
    <property type="nucleotide sequence ID" value="NZ_JAQXKX010000049.1"/>
</dbReference>
<reference evidence="3 4" key="1">
    <citation type="submission" date="2017-11" db="EMBL/GenBank/DDBJ databases">
        <title>Animal gut microbial communities from fecal samples from Wisconsin, USA.</title>
        <authorList>
            <person name="Neumann A."/>
        </authorList>
    </citation>
    <scope>NUCLEOTIDE SEQUENCE [LARGE SCALE GENOMIC DNA]</scope>
    <source>
        <strain evidence="3 4">UWS3</strain>
    </source>
</reference>
<dbReference type="Pfam" id="PF09603">
    <property type="entry name" value="Fib_succ_major"/>
    <property type="match status" value="1"/>
</dbReference>
<protein>
    <submittedName>
        <fullName evidence="3">Uncharacterized protein (TIGR02145 family)</fullName>
    </submittedName>
</protein>
<evidence type="ECO:0000313" key="4">
    <source>
        <dbReference type="Proteomes" id="UP000231134"/>
    </source>
</evidence>
<proteinExistence type="predicted"/>
<dbReference type="InterPro" id="IPR011871">
    <property type="entry name" value="Fib_succ_major"/>
</dbReference>
<accession>A0A2M9A4L1</accession>
<dbReference type="SUPFAM" id="SSF82185">
    <property type="entry name" value="Histone H3 K4-specific methyltransferase SET7/9 N-terminal domain"/>
    <property type="match status" value="1"/>
</dbReference>
<feature type="signal peptide" evidence="1">
    <location>
        <begin position="1"/>
        <end position="19"/>
    </location>
</feature>
<dbReference type="OrthoDB" id="9803825at2"/>
<evidence type="ECO:0000256" key="1">
    <source>
        <dbReference type="SAM" id="SignalP"/>
    </source>
</evidence>
<dbReference type="PROSITE" id="PS51257">
    <property type="entry name" value="PROKAR_LIPOPROTEIN"/>
    <property type="match status" value="1"/>
</dbReference>
<feature type="domain" description="Fibrobacter succinogenes major paralogous" evidence="2">
    <location>
        <begin position="147"/>
        <end position="296"/>
    </location>
</feature>
<keyword evidence="1" id="KW-0732">Signal</keyword>
<keyword evidence="4" id="KW-1185">Reference proteome</keyword>
<dbReference type="Gene3D" id="3.90.930.1">
    <property type="match status" value="1"/>
</dbReference>
<dbReference type="Pfam" id="PF07661">
    <property type="entry name" value="MORN_2"/>
    <property type="match status" value="4"/>
</dbReference>
<dbReference type="EMBL" id="PGEX01000001">
    <property type="protein sequence ID" value="PJJ40634.1"/>
    <property type="molecule type" value="Genomic_DNA"/>
</dbReference>
<feature type="chain" id="PRO_5014831864" evidence="1">
    <location>
        <begin position="20"/>
        <end position="299"/>
    </location>
</feature>
<name>A0A2M9A4L1_9BACT</name>
<gene>
    <name evidence="3" type="ORF">BGX16_0567</name>
</gene>
<comment type="caution">
    <text evidence="3">The sequence shown here is derived from an EMBL/GenBank/DDBJ whole genome shotgun (WGS) entry which is preliminary data.</text>
</comment>
<dbReference type="AlphaFoldDB" id="A0A2M9A4L1"/>
<sequence>MPKIATLLAMAFTVFSLTACDDIREEKYPNGKVRSRVQYVENAKQGVETEFYENGKVKRTRNFEKGKEQGESKEYYESGKLKAELSYTNGAVNGTVKRYYENGNVQSITLYEMGTIAAFPETFDMEGDPEVQGSYTDPRDGKKYEWVRIGDAIWTAENIQFAPVKGSLCMQCNVWGRLYDWESAKNACPTSFRMPKIADFEVLAKAVGQNPAKKLKATFGWNNGGDGTDEFSFGVRASGAHFAKSDVPEKARKFKDAGDKAYFWTADGKVAVFKKNSSDISYERFQPEFGASLRCILAK</sequence>
<organism evidence="3 4">
    <name type="scientific">Hallerella succinigenes</name>
    <dbReference type="NCBI Taxonomy" id="1896222"/>
    <lineage>
        <taxon>Bacteria</taxon>
        <taxon>Pseudomonadati</taxon>
        <taxon>Fibrobacterota</taxon>
        <taxon>Fibrobacteria</taxon>
        <taxon>Fibrobacterales</taxon>
        <taxon>Fibrobacteraceae</taxon>
        <taxon>Hallerella</taxon>
    </lineage>
</organism>
<evidence type="ECO:0000259" key="2">
    <source>
        <dbReference type="Pfam" id="PF09603"/>
    </source>
</evidence>
<evidence type="ECO:0000313" key="3">
    <source>
        <dbReference type="EMBL" id="PJJ40634.1"/>
    </source>
</evidence>
<dbReference type="InterPro" id="IPR011652">
    <property type="entry name" value="MORN_2"/>
</dbReference>
<dbReference type="NCBIfam" id="TIGR02145">
    <property type="entry name" value="Fib_succ_major"/>
    <property type="match status" value="1"/>
</dbReference>
<dbReference type="Proteomes" id="UP000231134">
    <property type="component" value="Unassembled WGS sequence"/>
</dbReference>